<dbReference type="CDD" id="cd06558">
    <property type="entry name" value="crotonase-like"/>
    <property type="match status" value="1"/>
</dbReference>
<dbReference type="InterPro" id="IPR029045">
    <property type="entry name" value="ClpP/crotonase-like_dom_sf"/>
</dbReference>
<reference evidence="3" key="1">
    <citation type="submission" date="2017-03" db="EMBL/GenBank/DDBJ databases">
        <title>Genomes of endolithic fungi from Antarctica.</title>
        <authorList>
            <person name="Coleine C."/>
            <person name="Masonjones S."/>
            <person name="Stajich J.E."/>
        </authorList>
    </citation>
    <scope>NUCLEOTIDE SEQUENCE [LARGE SCALE GENOMIC DNA]</scope>
    <source>
        <strain evidence="3">CCFEE 5527</strain>
    </source>
</reference>
<dbReference type="Pfam" id="PF00378">
    <property type="entry name" value="ECH_1"/>
    <property type="match status" value="1"/>
</dbReference>
<dbReference type="InterPro" id="IPR001753">
    <property type="entry name" value="Enoyl-CoA_hydra/iso"/>
</dbReference>
<dbReference type="PANTHER" id="PTHR11941">
    <property type="entry name" value="ENOYL-COA HYDRATASE-RELATED"/>
    <property type="match status" value="1"/>
</dbReference>
<dbReference type="PANTHER" id="PTHR11941:SF75">
    <property type="entry name" value="ENOYL-COA HYDRATASE_ISOMERASE FAMILY PROTEIN"/>
    <property type="match status" value="1"/>
</dbReference>
<dbReference type="GO" id="GO:0006635">
    <property type="term" value="P:fatty acid beta-oxidation"/>
    <property type="evidence" value="ECO:0007669"/>
    <property type="project" value="TreeGrafter"/>
</dbReference>
<accession>A0A1V8TIE4</accession>
<gene>
    <name evidence="2" type="ORF">B0A48_05319</name>
</gene>
<comment type="caution">
    <text evidence="2">The sequence shown here is derived from an EMBL/GenBank/DDBJ whole genome shotgun (WGS) entry which is preliminary data.</text>
</comment>
<protein>
    <submittedName>
        <fullName evidence="2">Uncharacterized protein</fullName>
    </submittedName>
</protein>
<organism evidence="2 3">
    <name type="scientific">Cryoendolithus antarcticus</name>
    <dbReference type="NCBI Taxonomy" id="1507870"/>
    <lineage>
        <taxon>Eukaryota</taxon>
        <taxon>Fungi</taxon>
        <taxon>Dikarya</taxon>
        <taxon>Ascomycota</taxon>
        <taxon>Pezizomycotina</taxon>
        <taxon>Dothideomycetes</taxon>
        <taxon>Dothideomycetidae</taxon>
        <taxon>Cladosporiales</taxon>
        <taxon>Cladosporiaceae</taxon>
        <taxon>Cryoendolithus</taxon>
    </lineage>
</organism>
<dbReference type="Gene3D" id="3.90.226.10">
    <property type="entry name" value="2-enoyl-CoA Hydratase, Chain A, domain 1"/>
    <property type="match status" value="1"/>
</dbReference>
<sequence>MAKGDLLFELAVGSNGNIVVTQPVDKVYLITFTSPPDNRLTTEFCTSLILALDILATRHPAGVVITTSGITKFYSNGLDLDHASFTPGFFPEALYALWLRLLTYPMPTVSLINGHAFAGAFMTAMMHDYRVMNPHRGFLCLNELELGVPLRAPMSSVFREKVSPGTYRKLVLEAARLKALDALKEGVVDSLGGLEEALTFIDEMKLVAKAGPGLTGKSALVELKREMYRETVEYLENFGNEDRRDFEVREREKKRQAAREVRVGKWEKAKLLCLFITPSLKASIISAMAPTKPSFKTLLHSLPSELYIIIKDLTLQVEEATTIEVNKNWRPPAILQIDSATRKAFARIYYHTNLFNVDCHFGVDLKMPPHWRKAVSDHWGCRYNNDFGPELEDDILRADFKPPRGSCDAPRRVRRFPNVHEHSLHDLPIP</sequence>
<name>A0A1V8TIE4_9PEZI</name>
<evidence type="ECO:0000313" key="2">
    <source>
        <dbReference type="EMBL" id="OQO11064.1"/>
    </source>
</evidence>
<dbReference type="STRING" id="1507870.A0A1V8TIE4"/>
<evidence type="ECO:0000313" key="3">
    <source>
        <dbReference type="Proteomes" id="UP000192596"/>
    </source>
</evidence>
<dbReference type="AlphaFoldDB" id="A0A1V8TIE4"/>
<dbReference type="GO" id="GO:0005777">
    <property type="term" value="C:peroxisome"/>
    <property type="evidence" value="ECO:0007669"/>
    <property type="project" value="TreeGrafter"/>
</dbReference>
<dbReference type="GO" id="GO:0004165">
    <property type="term" value="F:delta(3)-delta(2)-enoyl-CoA isomerase activity"/>
    <property type="evidence" value="ECO:0007669"/>
    <property type="project" value="TreeGrafter"/>
</dbReference>
<proteinExistence type="predicted"/>
<dbReference type="OrthoDB" id="1696280at2759"/>
<dbReference type="InParanoid" id="A0A1V8TIE4"/>
<dbReference type="Proteomes" id="UP000192596">
    <property type="component" value="Unassembled WGS sequence"/>
</dbReference>
<keyword evidence="3" id="KW-1185">Reference proteome</keyword>
<evidence type="ECO:0000256" key="1">
    <source>
        <dbReference type="ARBA" id="ARBA00023026"/>
    </source>
</evidence>
<dbReference type="SUPFAM" id="SSF52096">
    <property type="entry name" value="ClpP/crotonase"/>
    <property type="match status" value="1"/>
</dbReference>
<dbReference type="EMBL" id="NAJO01000007">
    <property type="protein sequence ID" value="OQO11064.1"/>
    <property type="molecule type" value="Genomic_DNA"/>
</dbReference>
<keyword evidence="1" id="KW-0843">Virulence</keyword>